<accession>A0ABW2R0E2</accession>
<proteinExistence type="predicted"/>
<evidence type="ECO:0000313" key="2">
    <source>
        <dbReference type="Proteomes" id="UP001596473"/>
    </source>
</evidence>
<sequence length="147" mass="16621">MKAFELVNKEFWVGLLANFDLGEYSEEFVIEYSALSMSLDAQMGMMFFEADHNEPDVKISSSSAKLKTITDPNHSSLVEYAFDEDDLMLAFVLPLTIESEVFWKNKENEQYHKLTSSDRMALVAAQIILNQSASAVVASELKEMGEF</sequence>
<organism evidence="1 2">
    <name type="scientific">Iodobacter arcticus</name>
    <dbReference type="NCBI Taxonomy" id="590593"/>
    <lineage>
        <taxon>Bacteria</taxon>
        <taxon>Pseudomonadati</taxon>
        <taxon>Pseudomonadota</taxon>
        <taxon>Betaproteobacteria</taxon>
        <taxon>Neisseriales</taxon>
        <taxon>Chitinibacteraceae</taxon>
        <taxon>Iodobacter</taxon>
    </lineage>
</organism>
<dbReference type="Proteomes" id="UP001596473">
    <property type="component" value="Unassembled WGS sequence"/>
</dbReference>
<name>A0ABW2R0E2_9NEIS</name>
<dbReference type="EMBL" id="JBHTBQ010000027">
    <property type="protein sequence ID" value="MFC7420789.1"/>
    <property type="molecule type" value="Genomic_DNA"/>
</dbReference>
<protein>
    <submittedName>
        <fullName evidence="1">Uncharacterized protein</fullName>
    </submittedName>
</protein>
<keyword evidence="2" id="KW-1185">Reference proteome</keyword>
<reference evidence="2" key="1">
    <citation type="journal article" date="2019" name="Int. J. Syst. Evol. Microbiol.">
        <title>The Global Catalogue of Microorganisms (GCM) 10K type strain sequencing project: providing services to taxonomists for standard genome sequencing and annotation.</title>
        <authorList>
            <consortium name="The Broad Institute Genomics Platform"/>
            <consortium name="The Broad Institute Genome Sequencing Center for Infectious Disease"/>
            <person name="Wu L."/>
            <person name="Ma J."/>
        </authorList>
    </citation>
    <scope>NUCLEOTIDE SEQUENCE [LARGE SCALE GENOMIC DNA]</scope>
    <source>
        <strain evidence="2">CCUG 62945</strain>
    </source>
</reference>
<evidence type="ECO:0000313" key="1">
    <source>
        <dbReference type="EMBL" id="MFC7420789.1"/>
    </source>
</evidence>
<comment type="caution">
    <text evidence="1">The sequence shown here is derived from an EMBL/GenBank/DDBJ whole genome shotgun (WGS) entry which is preliminary data.</text>
</comment>
<dbReference type="RefSeq" id="WP_380188384.1">
    <property type="nucleotide sequence ID" value="NZ_JBHTBQ010000027.1"/>
</dbReference>
<gene>
    <name evidence="1" type="ORF">ACFQNF_13010</name>
</gene>